<feature type="compositionally biased region" description="Low complexity" evidence="1">
    <location>
        <begin position="103"/>
        <end position="116"/>
    </location>
</feature>
<dbReference type="EMBL" id="CP110424">
    <property type="protein sequence ID" value="WAQ84265.1"/>
    <property type="molecule type" value="Genomic_DNA"/>
</dbReference>
<protein>
    <recommendedName>
        <fullName evidence="4">HMG box domain-containing protein</fullName>
    </recommendedName>
</protein>
<feature type="region of interest" description="Disordered" evidence="1">
    <location>
        <begin position="1"/>
        <end position="123"/>
    </location>
</feature>
<feature type="compositionally biased region" description="Basic residues" evidence="1">
    <location>
        <begin position="269"/>
        <end position="280"/>
    </location>
</feature>
<dbReference type="RefSeq" id="XP_053019820.1">
    <property type="nucleotide sequence ID" value="XM_053168630.1"/>
</dbReference>
<name>A0ABY7CGP9_9BASI</name>
<feature type="region of interest" description="Disordered" evidence="1">
    <location>
        <begin position="664"/>
        <end position="759"/>
    </location>
</feature>
<gene>
    <name evidence="2" type="ORF">PtA15_4A718</name>
</gene>
<feature type="compositionally biased region" description="Polar residues" evidence="1">
    <location>
        <begin position="244"/>
        <end position="264"/>
    </location>
</feature>
<feature type="compositionally biased region" description="Polar residues" evidence="1">
    <location>
        <begin position="183"/>
        <end position="192"/>
    </location>
</feature>
<feature type="compositionally biased region" description="Polar residues" evidence="1">
    <location>
        <begin position="1"/>
        <end position="18"/>
    </location>
</feature>
<feature type="compositionally biased region" description="Polar residues" evidence="1">
    <location>
        <begin position="228"/>
        <end position="237"/>
    </location>
</feature>
<evidence type="ECO:0000313" key="3">
    <source>
        <dbReference type="Proteomes" id="UP001164743"/>
    </source>
</evidence>
<keyword evidence="3" id="KW-1185">Reference proteome</keyword>
<organism evidence="2 3">
    <name type="scientific">Puccinia triticina</name>
    <dbReference type="NCBI Taxonomy" id="208348"/>
    <lineage>
        <taxon>Eukaryota</taxon>
        <taxon>Fungi</taxon>
        <taxon>Dikarya</taxon>
        <taxon>Basidiomycota</taxon>
        <taxon>Pucciniomycotina</taxon>
        <taxon>Pucciniomycetes</taxon>
        <taxon>Pucciniales</taxon>
        <taxon>Pucciniaceae</taxon>
        <taxon>Puccinia</taxon>
    </lineage>
</organism>
<dbReference type="Proteomes" id="UP001164743">
    <property type="component" value="Chromosome 4A"/>
</dbReference>
<proteinExistence type="predicted"/>
<feature type="compositionally biased region" description="Polar residues" evidence="1">
    <location>
        <begin position="203"/>
        <end position="217"/>
    </location>
</feature>
<reference evidence="2" key="1">
    <citation type="submission" date="2022-10" db="EMBL/GenBank/DDBJ databases">
        <title>Puccinia triticina Genome sequencing and assembly.</title>
        <authorList>
            <person name="Li C."/>
        </authorList>
    </citation>
    <scope>NUCLEOTIDE SEQUENCE</scope>
    <source>
        <strain evidence="2">Pt15</strain>
    </source>
</reference>
<accession>A0ABY7CGP9</accession>
<evidence type="ECO:0000313" key="2">
    <source>
        <dbReference type="EMBL" id="WAQ84265.1"/>
    </source>
</evidence>
<sequence>MIPPNGNHQSHYSSSPGQASLPLSISPPPGLWDINQLGAPPNGHGPLGSRHSPHRTQDLDGSHLGNTHHGGLGGTHHGTLSGTHHGGLGSTQRGGTHYGGLSGTHLGSLGSTQRGGTHYGGLSGTHLGGLGSTHLGGLGSTQHGGTHLGGLGGTHFGGLGGPHLGNLRGSHIGDLGDFRSTNAATGHVSTGDTHYGGPDLATGNRSDPIPSNLNHQSGHGLPDGAASQCRQQQSSNRPGHAGPDQSTNEPQTSPSNTNQASNATDPARKQPKPRKPRKKRAEGPVETRSSTQADDPTANDLTIPVVPTQRETITRFLNDNNPPPPTPVAVQPTMAEFMNKTTAEIRKIAHDKSKRVMTAEDEAFFFKFYEQQQRELAAAAAKRHVSVGMVEDLLGRKQAVRDLSSWNNFQIKYGNLFRGKGKGVGGSTAMSELSAMWKAMTPEEQAAYDTENLVAGNEDQDVAGLRANSESLRQAEKRVEKWMNTWQKKAVHIAASNHCEIVIFAVSTHLCDYSFQTVRATPGAAEFVREITSTDGLRNYQSRLQAFLTGAQLNNISASLGKKRTQKCKPKAEVDTARSKLNELVDQATDGKKDSWSWQGCDDALGKLGYKVVFMPGHVSQADWIKSYSNSLRGTEAKLIIEDIDNGLIRVIQDQDALIGRTRIIKQKPQRHDSLQPGTTNQLSGEDGSAHRHLLPSKRKRQPPKPKQKLPRTRPAPKKQRKRVRAPSLTAEERALDSSFSEPSAVPKRRKTRQIVESDSDSRRLLDIVPLLCPARLTKARPIRSSHILFPHWANLAERARPSTPLLHSSKQELTLNILFLTLSAIEIAFSTYYLCCARLVQQRPARFDHPTSFIRTSIDRIVGSDLGPAHSGCSSHLTNSASGSPSAAHRQPTEALLTIPKVWLRALY</sequence>
<evidence type="ECO:0000256" key="1">
    <source>
        <dbReference type="SAM" id="MobiDB-lite"/>
    </source>
</evidence>
<feature type="region of interest" description="Disordered" evidence="1">
    <location>
        <begin position="183"/>
        <end position="302"/>
    </location>
</feature>
<dbReference type="GeneID" id="77809525"/>
<evidence type="ECO:0008006" key="4">
    <source>
        <dbReference type="Google" id="ProtNLM"/>
    </source>
</evidence>
<feature type="compositionally biased region" description="Basic residues" evidence="1">
    <location>
        <begin position="691"/>
        <end position="725"/>
    </location>
</feature>
<dbReference type="CDD" id="cd00084">
    <property type="entry name" value="HMG-box_SF"/>
    <property type="match status" value="1"/>
</dbReference>